<dbReference type="NCBIfam" id="TIGR00765">
    <property type="entry name" value="yihY_not_rbn"/>
    <property type="match status" value="1"/>
</dbReference>
<keyword evidence="3 6" id="KW-0812">Transmembrane</keyword>
<evidence type="ECO:0000256" key="1">
    <source>
        <dbReference type="ARBA" id="ARBA00004651"/>
    </source>
</evidence>
<feature type="transmembrane region" description="Helical" evidence="6">
    <location>
        <begin position="224"/>
        <end position="245"/>
    </location>
</feature>
<evidence type="ECO:0000256" key="6">
    <source>
        <dbReference type="SAM" id="Phobius"/>
    </source>
</evidence>
<comment type="subcellular location">
    <subcellularLocation>
        <location evidence="1">Cell membrane</location>
        <topology evidence="1">Multi-pass membrane protein</topology>
    </subcellularLocation>
</comment>
<feature type="transmembrane region" description="Helical" evidence="6">
    <location>
        <begin position="156"/>
        <end position="180"/>
    </location>
</feature>
<evidence type="ECO:0000256" key="5">
    <source>
        <dbReference type="ARBA" id="ARBA00023136"/>
    </source>
</evidence>
<feature type="transmembrane region" description="Helical" evidence="6">
    <location>
        <begin position="100"/>
        <end position="122"/>
    </location>
</feature>
<evidence type="ECO:0000256" key="3">
    <source>
        <dbReference type="ARBA" id="ARBA00022692"/>
    </source>
</evidence>
<evidence type="ECO:0000313" key="8">
    <source>
        <dbReference type="Proteomes" id="UP001336250"/>
    </source>
</evidence>
<evidence type="ECO:0000313" key="7">
    <source>
        <dbReference type="EMBL" id="MEF7616292.1"/>
    </source>
</evidence>
<dbReference type="PANTHER" id="PTHR30213:SF1">
    <property type="entry name" value="INNER MEMBRANE PROTEIN YHJD"/>
    <property type="match status" value="1"/>
</dbReference>
<dbReference type="Proteomes" id="UP001336250">
    <property type="component" value="Unassembled WGS sequence"/>
</dbReference>
<dbReference type="AlphaFoldDB" id="A0AAW9QLL9"/>
<dbReference type="GO" id="GO:0005886">
    <property type="term" value="C:plasma membrane"/>
    <property type="evidence" value="ECO:0007669"/>
    <property type="project" value="UniProtKB-SubCell"/>
</dbReference>
<feature type="transmembrane region" description="Helical" evidence="6">
    <location>
        <begin position="192"/>
        <end position="212"/>
    </location>
</feature>
<feature type="transmembrane region" description="Helical" evidence="6">
    <location>
        <begin position="41"/>
        <end position="64"/>
    </location>
</feature>
<dbReference type="RefSeq" id="WP_332291749.1">
    <property type="nucleotide sequence ID" value="NZ_JAZIBG010000039.1"/>
</dbReference>
<dbReference type="PIRSF" id="PIRSF035875">
    <property type="entry name" value="RNase_BN"/>
    <property type="match status" value="1"/>
</dbReference>
<keyword evidence="4 6" id="KW-1133">Transmembrane helix</keyword>
<dbReference type="InterPro" id="IPR017039">
    <property type="entry name" value="Virul_fac_BrkB"/>
</dbReference>
<proteinExistence type="predicted"/>
<evidence type="ECO:0000256" key="4">
    <source>
        <dbReference type="ARBA" id="ARBA00022989"/>
    </source>
</evidence>
<sequence>MTPHAASPAAPAPLASRIVRLVRQSVDAWISDNASSMGAALAYYTLFSVAPLLLIVLTIVGLVFDQEAARGQIFDQLRGLMGPEGAAAVEALLESMNKPAAGVIGTLIGFVVLVIGATTVFAELQTDLDQIWRVPARQASTGVWALLRSRLLSFGMVLAIGFLLLVSLVVNAAISAWGSWTAPEGWEAAGQAVNFVISFGFTTAAFALIYKFMPRVHIHWRDVWVGAALTALLFTVGKLLIGLYIGKSGLVSGLGAASSIVVLLVWVYYSAQIFLMGAELTWVYAHEFGSRRGQEPAPRPDGLRGAAG</sequence>
<keyword evidence="2" id="KW-1003">Cell membrane</keyword>
<comment type="caution">
    <text evidence="7">The sequence shown here is derived from an EMBL/GenBank/DDBJ whole genome shotgun (WGS) entry which is preliminary data.</text>
</comment>
<accession>A0AAW9QLL9</accession>
<evidence type="ECO:0000256" key="2">
    <source>
        <dbReference type="ARBA" id="ARBA00022475"/>
    </source>
</evidence>
<name>A0AAW9QLL9_9BURK</name>
<dbReference type="EMBL" id="JAZIBG010000039">
    <property type="protein sequence ID" value="MEF7616292.1"/>
    <property type="molecule type" value="Genomic_DNA"/>
</dbReference>
<organism evidence="7 8">
    <name type="scientific">Aquincola agrisoli</name>
    <dbReference type="NCBI Taxonomy" id="3119538"/>
    <lineage>
        <taxon>Bacteria</taxon>
        <taxon>Pseudomonadati</taxon>
        <taxon>Pseudomonadota</taxon>
        <taxon>Betaproteobacteria</taxon>
        <taxon>Burkholderiales</taxon>
        <taxon>Sphaerotilaceae</taxon>
        <taxon>Aquincola</taxon>
    </lineage>
</organism>
<keyword evidence="5 6" id="KW-0472">Membrane</keyword>
<protein>
    <submittedName>
        <fullName evidence="7">YihY/virulence factor BrkB family protein</fullName>
    </submittedName>
</protein>
<gene>
    <name evidence="7" type="ORF">V4F39_20425</name>
</gene>
<dbReference type="Pfam" id="PF03631">
    <property type="entry name" value="Virul_fac_BrkB"/>
    <property type="match status" value="1"/>
</dbReference>
<dbReference type="PANTHER" id="PTHR30213">
    <property type="entry name" value="INNER MEMBRANE PROTEIN YHJD"/>
    <property type="match status" value="1"/>
</dbReference>
<reference evidence="7 8" key="1">
    <citation type="submission" date="2024-02" db="EMBL/GenBank/DDBJ databases">
        <title>Genome sequence of Aquincola sp. MAHUQ-54.</title>
        <authorList>
            <person name="Huq M.A."/>
        </authorList>
    </citation>
    <scope>NUCLEOTIDE SEQUENCE [LARGE SCALE GENOMIC DNA]</scope>
    <source>
        <strain evidence="7 8">MAHUQ-54</strain>
    </source>
</reference>
<keyword evidence="8" id="KW-1185">Reference proteome</keyword>